<name>D7E2W3_NOSA0</name>
<proteinExistence type="predicted"/>
<evidence type="ECO:0000313" key="2">
    <source>
        <dbReference type="Proteomes" id="UP000001511"/>
    </source>
</evidence>
<evidence type="ECO:0000313" key="1">
    <source>
        <dbReference type="EMBL" id="ADI65031.1"/>
    </source>
</evidence>
<dbReference type="Proteomes" id="UP000001511">
    <property type="component" value="Chromosome"/>
</dbReference>
<protein>
    <submittedName>
        <fullName evidence="1">Uncharacterized protein</fullName>
    </submittedName>
</protein>
<organism evidence="1 2">
    <name type="scientific">Nostoc azollae (strain 0708)</name>
    <name type="common">Anabaena azollae (strain 0708)</name>
    <dbReference type="NCBI Taxonomy" id="551115"/>
    <lineage>
        <taxon>Bacteria</taxon>
        <taxon>Bacillati</taxon>
        <taxon>Cyanobacteriota</taxon>
        <taxon>Cyanophyceae</taxon>
        <taxon>Nostocales</taxon>
        <taxon>Nostocaceae</taxon>
        <taxon>Trichormus</taxon>
    </lineage>
</organism>
<dbReference type="HOGENOM" id="CLU_3293270_0_0_3"/>
<dbReference type="KEGG" id="naz:Aazo_3375"/>
<dbReference type="AlphaFoldDB" id="D7E2W3"/>
<reference evidence="1 2" key="1">
    <citation type="journal article" date="2010" name="PLoS ONE">
        <title>Genome erosion in a nitrogen-fixing vertically transmitted endosymbiotic multicellular cyanobacterium.</title>
        <authorList>
            <person name="Ran L."/>
            <person name="Larsson J."/>
            <person name="Vigil-Stenman T."/>
            <person name="Nylander J.A."/>
            <person name="Ininbergs K."/>
            <person name="Zheng W.W."/>
            <person name="Lapidus A."/>
            <person name="Lowry S."/>
            <person name="Haselkorn R."/>
            <person name="Bergman B."/>
        </authorList>
    </citation>
    <scope>NUCLEOTIDE SEQUENCE [LARGE SCALE GENOMIC DNA]</scope>
    <source>
        <strain evidence="1 2">0708</strain>
    </source>
</reference>
<gene>
    <name evidence="1" type="ordered locus">Aazo_3375</name>
</gene>
<sequence>MLVTVKGAECGFESLMKRKALLTNEIKQGFFIQNLSVIKH</sequence>
<keyword evidence="2" id="KW-1185">Reference proteome</keyword>
<dbReference type="EMBL" id="CP002059">
    <property type="protein sequence ID" value="ADI65031.1"/>
    <property type="molecule type" value="Genomic_DNA"/>
</dbReference>
<accession>D7E2W3</accession>